<dbReference type="Gene3D" id="3.60.10.10">
    <property type="entry name" value="Endonuclease/exonuclease/phosphatase"/>
    <property type="match status" value="1"/>
</dbReference>
<reference evidence="1" key="1">
    <citation type="submission" date="2021-01" db="EMBL/GenBank/DDBJ databases">
        <authorList>
            <person name="Lovell J.T."/>
            <person name="Bentley N."/>
            <person name="Bhattarai G."/>
            <person name="Jenkins J.W."/>
            <person name="Sreedasyam A."/>
            <person name="Alarcon Y."/>
            <person name="Bock C."/>
            <person name="Boston L."/>
            <person name="Carlson J."/>
            <person name="Cervantes K."/>
            <person name="Clermont K."/>
            <person name="Krom N."/>
            <person name="Kubenka K."/>
            <person name="Mamidi S."/>
            <person name="Mattison C."/>
            <person name="Monteros M."/>
            <person name="Pisani C."/>
            <person name="Plott C."/>
            <person name="Rajasekar S."/>
            <person name="Rhein H.S."/>
            <person name="Rohla C."/>
            <person name="Song M."/>
            <person name="Hilaire R.S."/>
            <person name="Shu S."/>
            <person name="Wells L."/>
            <person name="Wang X."/>
            <person name="Webber J."/>
            <person name="Heerema R.J."/>
            <person name="Klein P."/>
            <person name="Conner P."/>
            <person name="Grauke L."/>
            <person name="Grimwood J."/>
            <person name="Schmutz J."/>
            <person name="Randall J.J."/>
        </authorList>
    </citation>
    <scope>NUCLEOTIDE SEQUENCE</scope>
    <source>
        <tissue evidence="1">Leaf</tissue>
    </source>
</reference>
<evidence type="ECO:0000313" key="2">
    <source>
        <dbReference type="Proteomes" id="UP000811246"/>
    </source>
</evidence>
<dbReference type="EMBL" id="CM031834">
    <property type="protein sequence ID" value="KAG6691037.1"/>
    <property type="molecule type" value="Genomic_DNA"/>
</dbReference>
<comment type="caution">
    <text evidence="1">The sequence shown here is derived from an EMBL/GenBank/DDBJ whole genome shotgun (WGS) entry which is preliminary data.</text>
</comment>
<dbReference type="AlphaFoldDB" id="A0A922DVM7"/>
<dbReference type="PANTHER" id="PTHR33710:SF64">
    <property type="entry name" value="ENDONUCLEASE_EXONUCLEASE_PHOSPHATASE DOMAIN-CONTAINING PROTEIN"/>
    <property type="match status" value="1"/>
</dbReference>
<name>A0A922DVM7_CARIL</name>
<dbReference type="InterPro" id="IPR036691">
    <property type="entry name" value="Endo/exonu/phosph_ase_sf"/>
</dbReference>
<proteinExistence type="predicted"/>
<dbReference type="Proteomes" id="UP000811246">
    <property type="component" value="Chromosome 10"/>
</dbReference>
<accession>A0A922DVM7</accession>
<dbReference type="SUPFAM" id="SSF56219">
    <property type="entry name" value="DNase I-like"/>
    <property type="match status" value="1"/>
</dbReference>
<sequence>MGWASLASKGALGGIIVMWDKIATNLVEYLGEYLVSCSFINVDDGFGWGFAGVYGPNIDSERSFLWDEIAGLCSQWDGLWCIGGGFNITWFPSERLDDSHISSAMADFLAQIFYLDLVDLPLARGDFTWLNGRAWSRLDRFILSSSWEEHFPDLCQKRLPRLCSDHFPIVLDCGVFMRGGDTLNLDSTDIKDHIVHFYNKLLMEQYLCRLKVEGLVYLID</sequence>
<evidence type="ECO:0008006" key="3">
    <source>
        <dbReference type="Google" id="ProtNLM"/>
    </source>
</evidence>
<dbReference type="PANTHER" id="PTHR33710">
    <property type="entry name" value="BNAC02G09200D PROTEIN"/>
    <property type="match status" value="1"/>
</dbReference>
<gene>
    <name evidence="1" type="ORF">I3842_10G044100</name>
</gene>
<evidence type="ECO:0000313" key="1">
    <source>
        <dbReference type="EMBL" id="KAG6691037.1"/>
    </source>
</evidence>
<dbReference type="OrthoDB" id="692400at2759"/>
<organism evidence="1 2">
    <name type="scientific">Carya illinoinensis</name>
    <name type="common">Pecan</name>
    <dbReference type="NCBI Taxonomy" id="32201"/>
    <lineage>
        <taxon>Eukaryota</taxon>
        <taxon>Viridiplantae</taxon>
        <taxon>Streptophyta</taxon>
        <taxon>Embryophyta</taxon>
        <taxon>Tracheophyta</taxon>
        <taxon>Spermatophyta</taxon>
        <taxon>Magnoliopsida</taxon>
        <taxon>eudicotyledons</taxon>
        <taxon>Gunneridae</taxon>
        <taxon>Pentapetalae</taxon>
        <taxon>rosids</taxon>
        <taxon>fabids</taxon>
        <taxon>Fagales</taxon>
        <taxon>Juglandaceae</taxon>
        <taxon>Carya</taxon>
    </lineage>
</organism>
<protein>
    <recommendedName>
        <fullName evidence="3">Endonuclease/exonuclease/phosphatase domain-containing protein</fullName>
    </recommendedName>
</protein>